<dbReference type="Pfam" id="PF16901">
    <property type="entry name" value="DAO_C"/>
    <property type="match status" value="1"/>
</dbReference>
<comment type="caution">
    <text evidence="9">The sequence shown here is derived from an EMBL/GenBank/DDBJ whole genome shotgun (WGS) entry which is preliminary data.</text>
</comment>
<keyword evidence="5 6" id="KW-0560">Oxidoreductase</keyword>
<dbReference type="Proteomes" id="UP001595758">
    <property type="component" value="Unassembled WGS sequence"/>
</dbReference>
<keyword evidence="10" id="KW-1185">Reference proteome</keyword>
<dbReference type="PROSITE" id="PS00977">
    <property type="entry name" value="FAD_G3PDH_1"/>
    <property type="match status" value="1"/>
</dbReference>
<dbReference type="InterPro" id="IPR036188">
    <property type="entry name" value="FAD/NAD-bd_sf"/>
</dbReference>
<dbReference type="Gene3D" id="3.30.9.10">
    <property type="entry name" value="D-Amino Acid Oxidase, subunit A, domain 2"/>
    <property type="match status" value="1"/>
</dbReference>
<feature type="domain" description="FAD dependent oxidoreductase" evidence="7">
    <location>
        <begin position="7"/>
        <end position="324"/>
    </location>
</feature>
<evidence type="ECO:0000256" key="6">
    <source>
        <dbReference type="RuleBase" id="RU361217"/>
    </source>
</evidence>
<evidence type="ECO:0000313" key="10">
    <source>
        <dbReference type="Proteomes" id="UP001595758"/>
    </source>
</evidence>
<evidence type="ECO:0000259" key="7">
    <source>
        <dbReference type="Pfam" id="PF01266"/>
    </source>
</evidence>
<dbReference type="PRINTS" id="PR01001">
    <property type="entry name" value="FADG3PDH"/>
</dbReference>
<dbReference type="Gene3D" id="1.10.8.870">
    <property type="entry name" value="Alpha-glycerophosphate oxidase, cap domain"/>
    <property type="match status" value="1"/>
</dbReference>
<comment type="catalytic activity">
    <reaction evidence="6">
        <text>a quinone + sn-glycerol 3-phosphate = dihydroxyacetone phosphate + a quinol</text>
        <dbReference type="Rhea" id="RHEA:18977"/>
        <dbReference type="ChEBI" id="CHEBI:24646"/>
        <dbReference type="ChEBI" id="CHEBI:57597"/>
        <dbReference type="ChEBI" id="CHEBI:57642"/>
        <dbReference type="ChEBI" id="CHEBI:132124"/>
        <dbReference type="EC" id="1.1.5.3"/>
    </reaction>
</comment>
<organism evidence="9 10">
    <name type="scientific">Legionella dresdenensis</name>
    <dbReference type="NCBI Taxonomy" id="450200"/>
    <lineage>
        <taxon>Bacteria</taxon>
        <taxon>Pseudomonadati</taxon>
        <taxon>Pseudomonadota</taxon>
        <taxon>Gammaproteobacteria</taxon>
        <taxon>Legionellales</taxon>
        <taxon>Legionellaceae</taxon>
        <taxon>Legionella</taxon>
    </lineage>
</organism>
<evidence type="ECO:0000256" key="4">
    <source>
        <dbReference type="ARBA" id="ARBA00022827"/>
    </source>
</evidence>
<dbReference type="InterPro" id="IPR031656">
    <property type="entry name" value="DAO_C"/>
</dbReference>
<sequence length="507" mass="57163">MKEQIYDVAIIGGGINGCGIAADAAMRGLSVILFEKDDIASKTSSSSSKLIHGGLRYLEYYDFKLVKKALDERQTLLDLAPNLIHPLSFVLPYQKSLRPGWLLRLGLFLYDNLSRKNKLPKSKLVKRTQHHPYFEPLKPEFDKGFLYYDCATDDARLTLTNAIQARNHGAAIHPQTEMIQAQVKDNLWLLTVQRGQELVTIQAKTLINAAGPWVNSVNERLAIPAQLALSHVKGSHIVVHKLYDGNHAYLLQNDDNRIVFVIPYHGNTLIGTTDVAFTGDLNQITISPDEINYLFGLVSHYFNQHLSPANIINTWSGVRPLLAVQGESPQALSRDYICSFIQVPAPVVCVYGGKITTYRQLAKEAVTLLRAVFPALPDTLTDRALLPGASLSHLKYREYCDYAGKHYYWLDKDLLERLLQTYGTRTELIVGNSLSISDLGMHFGHGLFQREVDYLCSEEWARTSDDILWRRTKLGLYYSAVEKKALDDYLRQFCVSVSNKNICLEEA</sequence>
<reference evidence="10" key="1">
    <citation type="journal article" date="2019" name="Int. J. Syst. Evol. Microbiol.">
        <title>The Global Catalogue of Microorganisms (GCM) 10K type strain sequencing project: providing services to taxonomists for standard genome sequencing and annotation.</title>
        <authorList>
            <consortium name="The Broad Institute Genomics Platform"/>
            <consortium name="The Broad Institute Genome Sequencing Center for Infectious Disease"/>
            <person name="Wu L."/>
            <person name="Ma J."/>
        </authorList>
    </citation>
    <scope>NUCLEOTIDE SEQUENCE [LARGE SCALE GENOMIC DNA]</scope>
    <source>
        <strain evidence="10">CCUG 59858</strain>
    </source>
</reference>
<dbReference type="RefSeq" id="WP_382340182.1">
    <property type="nucleotide sequence ID" value="NZ_JBHSAB010000001.1"/>
</dbReference>
<dbReference type="PROSITE" id="PS00978">
    <property type="entry name" value="FAD_G3PDH_2"/>
    <property type="match status" value="1"/>
</dbReference>
<comment type="cofactor">
    <cofactor evidence="1 6">
        <name>FAD</name>
        <dbReference type="ChEBI" id="CHEBI:57692"/>
    </cofactor>
</comment>
<evidence type="ECO:0000256" key="5">
    <source>
        <dbReference type="ARBA" id="ARBA00023002"/>
    </source>
</evidence>
<dbReference type="PANTHER" id="PTHR11985">
    <property type="entry name" value="GLYCEROL-3-PHOSPHATE DEHYDROGENASE"/>
    <property type="match status" value="1"/>
</dbReference>
<keyword evidence="4" id="KW-0274">FAD</keyword>
<name>A0ABV8CBM8_9GAMM</name>
<dbReference type="InterPro" id="IPR006076">
    <property type="entry name" value="FAD-dep_OxRdtase"/>
</dbReference>
<dbReference type="Gene3D" id="6.10.250.1890">
    <property type="match status" value="1"/>
</dbReference>
<dbReference type="SUPFAM" id="SSF51905">
    <property type="entry name" value="FAD/NAD(P)-binding domain"/>
    <property type="match status" value="1"/>
</dbReference>
<dbReference type="Gene3D" id="3.50.50.60">
    <property type="entry name" value="FAD/NAD(P)-binding domain"/>
    <property type="match status" value="1"/>
</dbReference>
<evidence type="ECO:0000313" key="9">
    <source>
        <dbReference type="EMBL" id="MFC3907641.1"/>
    </source>
</evidence>
<dbReference type="InterPro" id="IPR038299">
    <property type="entry name" value="DAO_C_sf"/>
</dbReference>
<dbReference type="InterPro" id="IPR000447">
    <property type="entry name" value="G3P_DH_FAD-dep"/>
</dbReference>
<dbReference type="PANTHER" id="PTHR11985:SF15">
    <property type="entry name" value="GLYCEROL-3-PHOSPHATE DEHYDROGENASE, MITOCHONDRIAL"/>
    <property type="match status" value="1"/>
</dbReference>
<dbReference type="GO" id="GO:0004368">
    <property type="term" value="F:glycerol-3-phosphate dehydrogenase (quinone) activity"/>
    <property type="evidence" value="ECO:0007669"/>
    <property type="project" value="UniProtKB-EC"/>
</dbReference>
<evidence type="ECO:0000256" key="1">
    <source>
        <dbReference type="ARBA" id="ARBA00001974"/>
    </source>
</evidence>
<comment type="similarity">
    <text evidence="2 6">Belongs to the FAD-dependent glycerol-3-phosphate dehydrogenase family.</text>
</comment>
<dbReference type="EMBL" id="JBHSAB010000001">
    <property type="protein sequence ID" value="MFC3907641.1"/>
    <property type="molecule type" value="Genomic_DNA"/>
</dbReference>
<evidence type="ECO:0000259" key="8">
    <source>
        <dbReference type="Pfam" id="PF16901"/>
    </source>
</evidence>
<gene>
    <name evidence="9" type="primary">glpD</name>
    <name evidence="9" type="ORF">ACFORL_00925</name>
</gene>
<accession>A0ABV8CBM8</accession>
<evidence type="ECO:0000256" key="3">
    <source>
        <dbReference type="ARBA" id="ARBA00022630"/>
    </source>
</evidence>
<dbReference type="Pfam" id="PF01266">
    <property type="entry name" value="DAO"/>
    <property type="match status" value="1"/>
</dbReference>
<keyword evidence="3 6" id="KW-0285">Flavoprotein</keyword>
<feature type="domain" description="Alpha-glycerophosphate oxidase C-terminal" evidence="8">
    <location>
        <begin position="381"/>
        <end position="487"/>
    </location>
</feature>
<dbReference type="NCBIfam" id="NF008899">
    <property type="entry name" value="PRK12266.1"/>
    <property type="match status" value="1"/>
</dbReference>
<proteinExistence type="inferred from homology"/>
<dbReference type="NCBIfam" id="NF009906">
    <property type="entry name" value="PRK13369.1"/>
    <property type="match status" value="1"/>
</dbReference>
<evidence type="ECO:0000256" key="2">
    <source>
        <dbReference type="ARBA" id="ARBA00007330"/>
    </source>
</evidence>
<protein>
    <recommendedName>
        <fullName evidence="6">Glycerol-3-phosphate dehydrogenase</fullName>
        <ecNumber evidence="6">1.1.5.3</ecNumber>
    </recommendedName>
</protein>
<dbReference type="EC" id="1.1.5.3" evidence="6"/>